<keyword evidence="4 8" id="KW-0812">Transmembrane</keyword>
<dbReference type="Pfam" id="PF07715">
    <property type="entry name" value="Plug"/>
    <property type="match status" value="1"/>
</dbReference>
<dbReference type="InterPro" id="IPR023996">
    <property type="entry name" value="TonB-dep_OMP_SusC/RagA"/>
</dbReference>
<evidence type="ECO:0000256" key="2">
    <source>
        <dbReference type="ARBA" id="ARBA00022448"/>
    </source>
</evidence>
<keyword evidence="14" id="KW-1185">Reference proteome</keyword>
<keyword evidence="2 8" id="KW-0813">Transport</keyword>
<proteinExistence type="inferred from homology"/>
<evidence type="ECO:0000256" key="9">
    <source>
        <dbReference type="RuleBase" id="RU003357"/>
    </source>
</evidence>
<dbReference type="InterPro" id="IPR023997">
    <property type="entry name" value="TonB-dep_OMP_SusC/RagA_CS"/>
</dbReference>
<dbReference type="Gene3D" id="2.40.170.20">
    <property type="entry name" value="TonB-dependent receptor, beta-barrel domain"/>
    <property type="match status" value="1"/>
</dbReference>
<evidence type="ECO:0000256" key="7">
    <source>
        <dbReference type="ARBA" id="ARBA00023237"/>
    </source>
</evidence>
<protein>
    <submittedName>
        <fullName evidence="13">TonB-dependent receptor</fullName>
    </submittedName>
</protein>
<feature type="domain" description="TonB-dependent receptor-like beta-barrel" evidence="11">
    <location>
        <begin position="431"/>
        <end position="909"/>
    </location>
</feature>
<dbReference type="InterPro" id="IPR037066">
    <property type="entry name" value="Plug_dom_sf"/>
</dbReference>
<feature type="transmembrane region" description="Helical" evidence="10">
    <location>
        <begin position="7"/>
        <end position="25"/>
    </location>
</feature>
<reference evidence="13 14" key="1">
    <citation type="submission" date="2022-06" db="EMBL/GenBank/DDBJ databases">
        <title>A taxonomic note on the genus Prevotella: Description of four novel genera and emended description of the genera Hallella and Xylanibacter.</title>
        <authorList>
            <person name="Hitch T.C.A."/>
        </authorList>
    </citation>
    <scope>NUCLEOTIDE SEQUENCE [LARGE SCALE GENOMIC DNA]</scope>
    <source>
        <strain evidence="13 14">DSM 100619</strain>
    </source>
</reference>
<organism evidence="13 14">
    <name type="scientific">Segatella cerevisiae</name>
    <dbReference type="NCBI Taxonomy" id="2053716"/>
    <lineage>
        <taxon>Bacteria</taxon>
        <taxon>Pseudomonadati</taxon>
        <taxon>Bacteroidota</taxon>
        <taxon>Bacteroidia</taxon>
        <taxon>Bacteroidales</taxon>
        <taxon>Prevotellaceae</taxon>
        <taxon>Segatella</taxon>
    </lineage>
</organism>
<evidence type="ECO:0000256" key="4">
    <source>
        <dbReference type="ARBA" id="ARBA00022692"/>
    </source>
</evidence>
<dbReference type="NCBIfam" id="TIGR04057">
    <property type="entry name" value="SusC_RagA_signa"/>
    <property type="match status" value="1"/>
</dbReference>
<name>A0ABT1BWF8_9BACT</name>
<comment type="subcellular location">
    <subcellularLocation>
        <location evidence="1 8">Cell outer membrane</location>
        <topology evidence="1 8">Multi-pass membrane protein</topology>
    </subcellularLocation>
</comment>
<dbReference type="InterPro" id="IPR039426">
    <property type="entry name" value="TonB-dep_rcpt-like"/>
</dbReference>
<evidence type="ECO:0000256" key="8">
    <source>
        <dbReference type="PROSITE-ProRule" id="PRU01360"/>
    </source>
</evidence>
<feature type="domain" description="TonB-dependent receptor plug" evidence="12">
    <location>
        <begin position="124"/>
        <end position="231"/>
    </location>
</feature>
<dbReference type="RefSeq" id="WP_252760769.1">
    <property type="nucleotide sequence ID" value="NZ_JAMXLY010000017.1"/>
</dbReference>
<accession>A0ABT1BWF8</accession>
<dbReference type="NCBIfam" id="TIGR04056">
    <property type="entry name" value="OMP_RagA_SusC"/>
    <property type="match status" value="1"/>
</dbReference>
<evidence type="ECO:0000256" key="3">
    <source>
        <dbReference type="ARBA" id="ARBA00022452"/>
    </source>
</evidence>
<dbReference type="Pfam" id="PF13715">
    <property type="entry name" value="CarbopepD_reg_2"/>
    <property type="match status" value="1"/>
</dbReference>
<sequence>MNSRSRINFYFPVLIACFAFLMLFVNNDKVYAQAQNQITGTVVDDHGDPVIGATVSIGGKASAVTDLDGNFRISAKPGAKLKVSYVGFKPKTFIAKTGKMHIVLASDVNQIQEVQVVGYGVQKKVTVTGAVSSVSGEALTETPTGSISNMLAGAVTGLSSVQVSGEPGSDAATIYIRGKGTFNSSGQAPLLQVDGVERSFNDLDPNEIESITVLKDASATAVYGVRGANGVILVTTKRGKEGKAKISFSTNWSVVAPSKPLKLANSYEYATFRNLRDQYDFTPTETNPTFVPVFSDAVIEAFKTHSNPVLYPDLNWIDLVLDKSTLQTQHNMNISGGTKSARYFISVGAFTQDGMFNKLTQPYDNNYSYQRFNYRANLDLDVTSSTMLSMNLSGIVSNKRNPQGSQGPTGFFKNLYYATPFSSPGIIDGKYVVFDGTSSWLPFQGATGANYYGAGYYKQSVNTLDVDMILKQKLDFITQGLTFQLKGSYNSNFSYNKTCTQALPTYTPVVTTNADGTQNIAYKMNGSLDVMKYSTGSGKGRNWYMDASINYDHNFGLNHIGALVLYNQSKTYYPSSYSSIPTGYVGLVGRLAYDWNNRYMAEFDFGYNGSENFAKNRRFGKFPAISFGWVFTDEPWLKPMTKIVSFGKLRITYGVVGNDKIGGKRFMYLPDPYYINNSALLNRNGFAYDFGISGAIQNAAYEAARNNPDVTWEKARKQNYGIDLRFFKDRLGTSFDYYVEHRDHILLYDQTAPNLIGFTLPAANLGKVKSWGWELSLSWNDRIGKDISYNVGLNFSNNENKILEEKEAPQDYPYQMAKGHRIGARSLYKFWHFYYQGCEDDYKKEFGEPFPTQFISDLRPGDAVYVDLNHDGKIDADDASRELSKNTDDPHYILGLNLGFTWKDLSISTRWTGAFGVSRMMGGTFMRPFHSNADNDTGGLLQYMYDNTWTEDHTDAFYPRPTGDRAASQNYINSTLYEVNASYLRLKSFIVSYNLHFPFLQKLKIQKCVLSLSGYNMLTFTSFKWGDPESQITDAPKYPLTKTYSLGLQINF</sequence>
<keyword evidence="3 8" id="KW-1134">Transmembrane beta strand</keyword>
<dbReference type="InterPro" id="IPR036942">
    <property type="entry name" value="Beta-barrel_TonB_sf"/>
</dbReference>
<dbReference type="Gene3D" id="2.60.40.1120">
    <property type="entry name" value="Carboxypeptidase-like, regulatory domain"/>
    <property type="match status" value="1"/>
</dbReference>
<dbReference type="Pfam" id="PF00593">
    <property type="entry name" value="TonB_dep_Rec_b-barrel"/>
    <property type="match status" value="1"/>
</dbReference>
<keyword evidence="13" id="KW-0675">Receptor</keyword>
<dbReference type="EMBL" id="JAMXLY010000017">
    <property type="protein sequence ID" value="MCO6025411.1"/>
    <property type="molecule type" value="Genomic_DNA"/>
</dbReference>
<keyword evidence="7 8" id="KW-0998">Cell outer membrane</keyword>
<dbReference type="Gene3D" id="2.170.130.10">
    <property type="entry name" value="TonB-dependent receptor, plug domain"/>
    <property type="match status" value="1"/>
</dbReference>
<dbReference type="InterPro" id="IPR000531">
    <property type="entry name" value="Beta-barrel_TonB"/>
</dbReference>
<dbReference type="InterPro" id="IPR012910">
    <property type="entry name" value="Plug_dom"/>
</dbReference>
<evidence type="ECO:0000256" key="1">
    <source>
        <dbReference type="ARBA" id="ARBA00004571"/>
    </source>
</evidence>
<keyword evidence="10" id="KW-1133">Transmembrane helix</keyword>
<dbReference type="Proteomes" id="UP001204015">
    <property type="component" value="Unassembled WGS sequence"/>
</dbReference>
<evidence type="ECO:0000313" key="14">
    <source>
        <dbReference type="Proteomes" id="UP001204015"/>
    </source>
</evidence>
<gene>
    <name evidence="13" type="ORF">NG821_06080</name>
</gene>
<evidence type="ECO:0000256" key="5">
    <source>
        <dbReference type="ARBA" id="ARBA00023077"/>
    </source>
</evidence>
<dbReference type="InterPro" id="IPR008969">
    <property type="entry name" value="CarboxyPept-like_regulatory"/>
</dbReference>
<comment type="caution">
    <text evidence="13">The sequence shown here is derived from an EMBL/GenBank/DDBJ whole genome shotgun (WGS) entry which is preliminary data.</text>
</comment>
<evidence type="ECO:0000259" key="11">
    <source>
        <dbReference type="Pfam" id="PF00593"/>
    </source>
</evidence>
<evidence type="ECO:0000259" key="12">
    <source>
        <dbReference type="Pfam" id="PF07715"/>
    </source>
</evidence>
<evidence type="ECO:0000313" key="13">
    <source>
        <dbReference type="EMBL" id="MCO6025411.1"/>
    </source>
</evidence>
<comment type="similarity">
    <text evidence="8 9">Belongs to the TonB-dependent receptor family.</text>
</comment>
<keyword evidence="5 9" id="KW-0798">TonB box</keyword>
<keyword evidence="6 8" id="KW-0472">Membrane</keyword>
<dbReference type="SUPFAM" id="SSF49464">
    <property type="entry name" value="Carboxypeptidase regulatory domain-like"/>
    <property type="match status" value="1"/>
</dbReference>
<dbReference type="PROSITE" id="PS51257">
    <property type="entry name" value="PROKAR_LIPOPROTEIN"/>
    <property type="match status" value="1"/>
</dbReference>
<dbReference type="PROSITE" id="PS52016">
    <property type="entry name" value="TONB_DEPENDENT_REC_3"/>
    <property type="match status" value="1"/>
</dbReference>
<dbReference type="SUPFAM" id="SSF56935">
    <property type="entry name" value="Porins"/>
    <property type="match status" value="1"/>
</dbReference>
<evidence type="ECO:0000256" key="10">
    <source>
        <dbReference type="SAM" id="Phobius"/>
    </source>
</evidence>
<evidence type="ECO:0000256" key="6">
    <source>
        <dbReference type="ARBA" id="ARBA00023136"/>
    </source>
</evidence>